<name>A0A0A1TPE1_9HYPO</name>
<dbReference type="InterPro" id="IPR002110">
    <property type="entry name" value="Ankyrin_rpt"/>
</dbReference>
<dbReference type="SUPFAM" id="SSF48403">
    <property type="entry name" value="Ankyrin repeat"/>
    <property type="match status" value="1"/>
</dbReference>
<dbReference type="PANTHER" id="PTHR38788:SF3">
    <property type="entry name" value="CLR5 DOMAIN-CONTAINING PROTEIN"/>
    <property type="match status" value="1"/>
</dbReference>
<reference evidence="4 5" key="1">
    <citation type="journal article" date="2015" name="Genome Announc.">
        <title>Draft Genome Sequence and Gene Annotation of the Entomopathogenic Fungus Verticillium hemipterigenum.</title>
        <authorList>
            <person name="Horn F."/>
            <person name="Habel A."/>
            <person name="Scharf D.H."/>
            <person name="Dworschak J."/>
            <person name="Brakhage A.A."/>
            <person name="Guthke R."/>
            <person name="Hertweck C."/>
            <person name="Linde J."/>
        </authorList>
    </citation>
    <scope>NUCLEOTIDE SEQUENCE [LARGE SCALE GENOMIC DNA]</scope>
</reference>
<feature type="region of interest" description="Disordered" evidence="2">
    <location>
        <begin position="195"/>
        <end position="228"/>
    </location>
</feature>
<evidence type="ECO:0000259" key="3">
    <source>
        <dbReference type="Pfam" id="PF14420"/>
    </source>
</evidence>
<dbReference type="InterPro" id="IPR036770">
    <property type="entry name" value="Ankyrin_rpt-contain_sf"/>
</dbReference>
<dbReference type="Proteomes" id="UP000039046">
    <property type="component" value="Unassembled WGS sequence"/>
</dbReference>
<evidence type="ECO:0000256" key="1">
    <source>
        <dbReference type="PROSITE-ProRule" id="PRU00023"/>
    </source>
</evidence>
<feature type="repeat" description="ANK" evidence="1">
    <location>
        <begin position="449"/>
        <end position="484"/>
    </location>
</feature>
<dbReference type="InterPro" id="IPR025676">
    <property type="entry name" value="Clr5_dom"/>
</dbReference>
<keyword evidence="5" id="KW-1185">Reference proteome</keyword>
<evidence type="ECO:0000313" key="5">
    <source>
        <dbReference type="Proteomes" id="UP000039046"/>
    </source>
</evidence>
<feature type="domain" description="Clr5" evidence="3">
    <location>
        <begin position="17"/>
        <end position="67"/>
    </location>
</feature>
<evidence type="ECO:0000313" key="4">
    <source>
        <dbReference type="EMBL" id="CEJ93323.1"/>
    </source>
</evidence>
<gene>
    <name evidence="4" type="ORF">VHEMI08917</name>
</gene>
<dbReference type="OrthoDB" id="7464126at2759"/>
<dbReference type="PANTHER" id="PTHR38788">
    <property type="entry name" value="CLR5 DOMAIN-CONTAINING PROTEIN"/>
    <property type="match status" value="1"/>
</dbReference>
<evidence type="ECO:0000256" key="2">
    <source>
        <dbReference type="SAM" id="MobiDB-lite"/>
    </source>
</evidence>
<dbReference type="EMBL" id="CDHN01000005">
    <property type="protein sequence ID" value="CEJ93323.1"/>
    <property type="molecule type" value="Genomic_DNA"/>
</dbReference>
<dbReference type="AlphaFoldDB" id="A0A0A1TPE1"/>
<dbReference type="PROSITE" id="PS50088">
    <property type="entry name" value="ANK_REPEAT"/>
    <property type="match status" value="1"/>
</dbReference>
<feature type="compositionally biased region" description="Low complexity" evidence="2">
    <location>
        <begin position="212"/>
        <end position="226"/>
    </location>
</feature>
<keyword evidence="1" id="KW-0040">ANK repeat</keyword>
<proteinExistence type="predicted"/>
<dbReference type="Gene3D" id="1.25.40.20">
    <property type="entry name" value="Ankyrin repeat-containing domain"/>
    <property type="match status" value="1"/>
</dbReference>
<protein>
    <recommendedName>
        <fullName evidence="3">Clr5 domain-containing protein</fullName>
    </recommendedName>
</protein>
<organism evidence="4 5">
    <name type="scientific">[Torrubiella] hemipterigena</name>
    <dbReference type="NCBI Taxonomy" id="1531966"/>
    <lineage>
        <taxon>Eukaryota</taxon>
        <taxon>Fungi</taxon>
        <taxon>Dikarya</taxon>
        <taxon>Ascomycota</taxon>
        <taxon>Pezizomycotina</taxon>
        <taxon>Sordariomycetes</taxon>
        <taxon>Hypocreomycetidae</taxon>
        <taxon>Hypocreales</taxon>
        <taxon>Clavicipitaceae</taxon>
        <taxon>Clavicipitaceae incertae sedis</taxon>
        <taxon>'Torrubiella' clade</taxon>
    </lineage>
</organism>
<dbReference type="HOGENOM" id="CLU_492736_0_0_1"/>
<feature type="region of interest" description="Disordered" evidence="2">
    <location>
        <begin position="117"/>
        <end position="144"/>
    </location>
</feature>
<dbReference type="STRING" id="1531966.A0A0A1TPE1"/>
<sequence length="553" mass="62030">MSKNMSRGRYLRSPALPWEKHKWTIIHRYRDMDWTLEETMALLLRECKFSATRKQYATKLRQWGIKKQVDWQHDMPIIVKAVEARWRLGKRTEVVSHQTVVRDEKMARYLRQNKIRRLPDSPAGPLPAHIRCSTPDTQPQHDGDPDSWVEHVLRNTYGVDQGMPSPVEEEPQERIAVSLSYDDLRLVRELRRSENRSRGAACPQTSPIQPITSLLSAPSSSTSSPPRLHCPDVYNDDVLKSIRCCVEKNDRPGAIGILYNLRSSILESEAFSDCLLLASKNLDESMFKVLILAALFMDEAGTCPRHLITSAQLALKPLIASLLKNRATQVFGFLFRSGIISAEAARHMILYHGLLNGDVALLKQFLNQHHQLYTILDLDTMMQNATAIRYSMSIHGSTAASMVVHAAHDAGLLSSGGVSAIHLSVSLLLYDETSYFLAHGADINQKLFTGQSPLQLLAEMAECDIMQVATLLVSGGAQLDLRDAIGDNCLHTVLRQPQKQWTRAFAQLLVENGLDINTRNGSGDTALGNFSTQWHSDQVGEVYDWLLNNGAIY</sequence>
<accession>A0A0A1TPE1</accession>
<dbReference type="Pfam" id="PF14420">
    <property type="entry name" value="Clr5"/>
    <property type="match status" value="1"/>
</dbReference>